<sequence length="2898" mass="275921">MSSTQSSGASASAPTISGAVGGQTTAPGAAVDPFAGVTIGDANANATDTLTITLSHGGVGGTLSDSGGFSKLGGGTNGVYTLAGSAATITAELDALVFTPPAGQNSSSTTTFTLSDASSAYGATSYGSTPTVLSVLPSSSFPRGVPVLDGSGDVFGVTQDGGANGEGSAFELVKTGASYTQVTLQSFNGAANGSYPIGGLIADANGDLFGTTGYGGASGGGTVFELVKSGSSYTPSTLVSFPNNGLPESALLADANGDLFGTTYGGAGSVFELVKTGSSYALNTLYAFSSIYSYSGPMAGLIADAGGDLFGTTVGYGANSDGSVFELVKNGTSYTMTTLASFNGTNGSAPEAPLVADAAGDLFGTTTQGGANNGTIFELVKSGSSYALTKLASFSSYNGTYTDGLTIDANGDLFGTTYNGGASGGGSVFELVKSGASYASLLTTLASFSASTGDEPVGMSVDASGNLYVTAFMKGVTASGAVGGGAVLELPLVFTPTATVDSTTTVAVQPAVAPTISGTVAAQATTSEAPVDPFAGVTIGDANPNATDTLTITLSNGGAGGTLADGVGFSKLGGGANGVYTLTGSAATVTSELDALVFPPVAGAPNTSATTTFTLSDTSSAYATATVDSTASVIDADPAVAPTISGTVGGQATTSEAPVDPFAGVTIGDANANASDTLTITLSNGGAGGTLSDGVGFSKLGGGANGVYTLTGSPETVTSELDALVFTPVAGAPNTSATTTFTLSDTSSAYATATVDSTASVIDADPAVAPSLSGTAGGQVTTSEARVNPFVGVTVGDANANATDTLTITLSNGGAGGTLTDPGVFNNLGGGANGVYTLTGSPETVTNVLDGLVFTPNAGQPNTSATTTFTLSDTSSAYAAATTDSTTTVTDVDPALPPTISGTVGGQTTGVASTIAPFANARIADSVAGAIDTVTITLSNAGAGGALSGAGLAGGTGGVYTLAGSAATVTSELDGLVFTPAAGSANTTTTFTLAAVSSAEPTALSSTPTVLAAFGGPDGSYPQGLASDAAGDLFGVTNSGGSGGAGTVFELVKTASGYGAPQTLATFATDAGGANPKAVTLDASGDLFVTLNSGSGASADGQVVELVNTPSGYGAPQTLATFTGPNGADPVAGVTFDAAGDLFGTTTGDWVNNHGTVFEMPKSDTGFGALVTLASFNSYNSKPIGSDPFGDLAVDASGNLFGTASSDGLGGDGTVFELAKTGSGYAAPVAIASFGYFTGQFPVGNLDIDAAGDLFGTTSDTVFEIVKSASGYSAPVSLATFTYGNGLKPGGLMLDASGNLFGTAMYGGDGGAGTVFEIPKTAGGYGAMVTLTGFNSATGLYPAGTLLSDSSGDLFGATGAGGAGGSGTVFELARAATPSVDATTTVNIIAYAPTISGAAGGQTTAAEATVTPFAAVAIGDANANATDTLTITLSNGGAGGTLSDGVGFSKLGGGTNGVYTLAGSAATVTSELEALVFTPTRGQPNASVTTTFTLSDVSSALPTPTVDSTTSVTDVAAAVAPTLSGATGGLVTTSEAAVHPFAAVAVADPNANASDTLTITLSNGGMGGTLSGNGLAGGTNGVYTVSGAAAAITSELEALAFTPTAGQPNTSTTTTFTLSDVSTAYATPTPDATTTVTNADPAVAPVLSGALAGQKTTPNTAFAPFAQVTVGDANANATDTLVIVESNGGVGGALSGTGLGAGAGGVYALSGAAATLTSELDALIFTPAAGQIGATTTFSLIDVSSLYAAPTVDATTTVSVIPAVAPTLSGATGGQTTTSEAAVDPFATVVIGDANPHATDTLTIALSNGGAGGMLSGTGLSGGAGGVYTLAGAAATVTGELRALAFTPVAGQADTTAVTTFTLSDTSSAYGAATVDSTTSVTNVDPAVAPTLSGATAGQATTSETAVLPFANVTDSDANANATDTLAITLSNGGAGGTLSGNGLSGGTNGVYTLPSGSAATVTSELDALVFTPVAGAPNTSATTTFTLSDTSSAYATATVDSTTSVIDADPAVASTLSGAIGGQSTTSEATVKPFASVTIGDANANATETLSITLSNGGAGGTLAGAGLVAGAGGVYALSGSAATVTSELDALTFTPAAGAPNTSATTTFTLSDTNSAYAAATVDSTTTVTNVDPAVAPTISGVQHGLTTTSAAPIGPFAHVVIGDANASATETLSITLSNGGAGGTLAGVGLIGGAGGGVYTLSGSAATVTSELDALTFYPAPRSTTTFTLSDTSSAFATPATNANASVTDVTAPAIVAASYVGSGSSGHWSLSGAADAGDTVTIYDGAHRLGSTVASGGVWTFAGGNNTAVRDFTVTATVAAGNTSAPSSAWYEGTPGNDTFSFASQAALAAAAVINGGAGVNTVQLTAGAALTDADFSALHSIEALALSGASSVALGSNAAAAGISAVTLLAGAAGPTSIADSNAGTLAVNAAGLGAGDTLQVSGSTAEAIANLAGNLNASAAGGTLSVAAVGATQQTIATGSGAITVTDNAAGGSLAIDATALLASNSVRLYGSAAATVTNLSGALGAANSSGPLTVTAVGTTAQSVTTGSGKASITDKGARGMNVNAAKMAAGSTLTLAGSANETVSNLAAGLDASAASGTVTVAAVGATQQTIATGSGAITVTDNAAGGSLAIDATALLASNSVRLFGSAAATVTNLSGTLGAANSSGALRVIATGTTAQSMTAGSGNASITDNGAGGMNVNAAQMAAGSTLTLAGSAEETVTNLAANVVATGLSGALNVTTTGLAAHTIATGSGNDSITATHGGDTILAGSGADTINVAGHAIADTFTYSAVSDSINTAGGHDAITGFAAGGSIHDLFNFSPLDPNLNVQGGLSGANATVSADSIAWLYNGAGAMIYVNDTVNTLATGSASLMAISLKGTTSGLTSQNFKV</sequence>
<organism evidence="1 2">
    <name type="scientific">Roseiarcus fermentans</name>
    <dbReference type="NCBI Taxonomy" id="1473586"/>
    <lineage>
        <taxon>Bacteria</taxon>
        <taxon>Pseudomonadati</taxon>
        <taxon>Pseudomonadota</taxon>
        <taxon>Alphaproteobacteria</taxon>
        <taxon>Hyphomicrobiales</taxon>
        <taxon>Roseiarcaceae</taxon>
        <taxon>Roseiarcus</taxon>
    </lineage>
</organism>
<dbReference type="Proteomes" id="UP000253529">
    <property type="component" value="Unassembled WGS sequence"/>
</dbReference>
<dbReference type="NCBIfam" id="TIGR03803">
    <property type="entry name" value="Gloeo_Verruco"/>
    <property type="match status" value="10"/>
</dbReference>
<protein>
    <submittedName>
        <fullName evidence="1">Uncharacterized protein</fullName>
    </submittedName>
</protein>
<evidence type="ECO:0000313" key="1">
    <source>
        <dbReference type="EMBL" id="RBP17251.1"/>
    </source>
</evidence>
<accession>A0A366FRT9</accession>
<dbReference type="EMBL" id="QNRK01000003">
    <property type="protein sequence ID" value="RBP17251.1"/>
    <property type="molecule type" value="Genomic_DNA"/>
</dbReference>
<reference evidence="1 2" key="1">
    <citation type="submission" date="2018-06" db="EMBL/GenBank/DDBJ databases">
        <title>Genomic Encyclopedia of Type Strains, Phase IV (KMG-IV): sequencing the most valuable type-strain genomes for metagenomic binning, comparative biology and taxonomic classification.</title>
        <authorList>
            <person name="Goeker M."/>
        </authorList>
    </citation>
    <scope>NUCLEOTIDE SEQUENCE [LARGE SCALE GENOMIC DNA]</scope>
    <source>
        <strain evidence="1 2">DSM 24875</strain>
    </source>
</reference>
<proteinExistence type="predicted"/>
<name>A0A366FRT9_9HYPH</name>
<gene>
    <name evidence="1" type="ORF">DFR50_103137</name>
</gene>
<dbReference type="InterPro" id="IPR011049">
    <property type="entry name" value="Serralysin-like_metalloprot_C"/>
</dbReference>
<keyword evidence="2" id="KW-1185">Reference proteome</keyword>
<evidence type="ECO:0000313" key="2">
    <source>
        <dbReference type="Proteomes" id="UP000253529"/>
    </source>
</evidence>
<dbReference type="InterPro" id="IPR022519">
    <property type="entry name" value="Gloeo/Verruco_rpt"/>
</dbReference>
<dbReference type="SUPFAM" id="SSF51120">
    <property type="entry name" value="beta-Roll"/>
    <property type="match status" value="1"/>
</dbReference>
<comment type="caution">
    <text evidence="1">The sequence shown here is derived from an EMBL/GenBank/DDBJ whole genome shotgun (WGS) entry which is preliminary data.</text>
</comment>
<dbReference type="RefSeq" id="WP_170153040.1">
    <property type="nucleotide sequence ID" value="NZ_QNRK01000003.1"/>
</dbReference>